<name>A0A2Z5TI88_9GAMM</name>
<accession>A0A2Z5TI88</accession>
<dbReference type="KEGG" id="eor:NARRFE1_00320"/>
<dbReference type="GO" id="GO:0003735">
    <property type="term" value="F:structural constituent of ribosome"/>
    <property type="evidence" value="ECO:0007669"/>
    <property type="project" value="InterPro"/>
</dbReference>
<dbReference type="GO" id="GO:0005840">
    <property type="term" value="C:ribosome"/>
    <property type="evidence" value="ECO:0007669"/>
    <property type="project" value="UniProtKB-KW"/>
</dbReference>
<evidence type="ECO:0000256" key="2">
    <source>
        <dbReference type="ARBA" id="ARBA00023274"/>
    </source>
</evidence>
<dbReference type="SUPFAM" id="SSF47060">
    <property type="entry name" value="S15/NS1 RNA-binding domain"/>
    <property type="match status" value="1"/>
</dbReference>
<gene>
    <name evidence="4" type="primary">rpsO</name>
    <name evidence="4" type="ORF">NARRFE1_00320</name>
</gene>
<keyword evidence="5" id="KW-1185">Reference proteome</keyword>
<dbReference type="InterPro" id="IPR009068">
    <property type="entry name" value="uS15_NS1_RNA-bd_sf"/>
</dbReference>
<evidence type="ECO:0000256" key="1">
    <source>
        <dbReference type="ARBA" id="ARBA00022980"/>
    </source>
</evidence>
<dbReference type="Gene3D" id="1.10.287.10">
    <property type="entry name" value="S15/NS1, RNA-binding"/>
    <property type="match status" value="1"/>
</dbReference>
<comment type="similarity">
    <text evidence="3">Belongs to the universal ribosomal protein uS15 family.</text>
</comment>
<dbReference type="GO" id="GO:0006412">
    <property type="term" value="P:translation"/>
    <property type="evidence" value="ECO:0007669"/>
    <property type="project" value="InterPro"/>
</dbReference>
<dbReference type="Pfam" id="PF00312">
    <property type="entry name" value="Ribosomal_S15"/>
    <property type="match status" value="1"/>
</dbReference>
<dbReference type="RefSeq" id="WP_148708342.1">
    <property type="nucleotide sequence ID" value="NZ_AP018161.1"/>
</dbReference>
<evidence type="ECO:0000313" key="4">
    <source>
        <dbReference type="EMBL" id="BBA84992.1"/>
    </source>
</evidence>
<dbReference type="GO" id="GO:1990904">
    <property type="term" value="C:ribonucleoprotein complex"/>
    <property type="evidence" value="ECO:0007669"/>
    <property type="project" value="UniProtKB-KW"/>
</dbReference>
<organism evidence="4 5">
    <name type="scientific">endosymbiont of Rhynchophorus ferrugineus</name>
    <dbReference type="NCBI Taxonomy" id="1972133"/>
    <lineage>
        <taxon>Bacteria</taxon>
        <taxon>Pseudomonadati</taxon>
        <taxon>Pseudomonadota</taxon>
        <taxon>Gammaproteobacteria</taxon>
        <taxon>Candidatus Nardonella</taxon>
    </lineage>
</organism>
<reference evidence="4 5" key="1">
    <citation type="journal article" date="2017" name="Proc. Natl. Acad. Sci. U.S.A.">
        <title>Small genome symbiont underlies cuticle hardness in beetles.</title>
        <authorList>
            <person name="Anbutsu H."/>
            <person name="Moriyama M."/>
            <person name="Nikoh N."/>
            <person name="Hosokawa T."/>
            <person name="Futahashi R."/>
            <person name="Tanahashi M."/>
            <person name="Meng X.Y."/>
            <person name="Kuriwada T."/>
            <person name="Mori N."/>
            <person name="Oshima K."/>
            <person name="Hattori M."/>
            <person name="Fujie M."/>
            <person name="Satoh N."/>
            <person name="Maeda T."/>
            <person name="Shigenobu S."/>
            <person name="Koga R."/>
            <person name="Fukatsu T."/>
        </authorList>
    </citation>
    <scope>NUCLEOTIDE SEQUENCE [LARGE SCALE GENOMIC DNA]</scope>
    <source>
        <strain evidence="4">NARRFE1</strain>
    </source>
</reference>
<dbReference type="AlphaFoldDB" id="A0A2Z5TI88"/>
<evidence type="ECO:0000313" key="5">
    <source>
        <dbReference type="Proteomes" id="UP000289537"/>
    </source>
</evidence>
<keyword evidence="1 3" id="KW-0689">Ribosomal protein</keyword>
<proteinExistence type="inferred from homology"/>
<sequence length="59" mass="7229">MIKNNIFLKKYFDNINNKIEKLKIHFLKNKKDLHSKRGFILLISKKKKILKYIKKNKKV</sequence>
<dbReference type="PROSITE" id="PS00362">
    <property type="entry name" value="RIBOSOMAL_S15"/>
    <property type="match status" value="1"/>
</dbReference>
<keyword evidence="2 3" id="KW-0687">Ribonucleoprotein</keyword>
<protein>
    <submittedName>
        <fullName evidence="4">30S ribosomal protein S15</fullName>
    </submittedName>
</protein>
<dbReference type="InterPro" id="IPR000589">
    <property type="entry name" value="Ribosomal_uS15"/>
</dbReference>
<dbReference type="OrthoDB" id="9799262at2"/>
<dbReference type="EMBL" id="AP018161">
    <property type="protein sequence ID" value="BBA84992.1"/>
    <property type="molecule type" value="Genomic_DNA"/>
</dbReference>
<dbReference type="Proteomes" id="UP000289537">
    <property type="component" value="Chromosome"/>
</dbReference>
<evidence type="ECO:0000256" key="3">
    <source>
        <dbReference type="RuleBase" id="RU003919"/>
    </source>
</evidence>